<name>A0A9P6U5D2_9FUNG</name>
<protein>
    <recommendedName>
        <fullName evidence="16">Proteasome inhibitor PI31 subunit</fullName>
    </recommendedName>
</protein>
<keyword evidence="7" id="KW-0256">Endoplasmic reticulum</keyword>
<evidence type="ECO:0000256" key="9">
    <source>
        <dbReference type="ARBA" id="ARBA00022990"/>
    </source>
</evidence>
<dbReference type="Gene3D" id="3.40.1000.30">
    <property type="match status" value="1"/>
</dbReference>
<comment type="subcellular location">
    <subcellularLocation>
        <location evidence="2">Cytoplasm</location>
    </subcellularLocation>
    <subcellularLocation>
        <location evidence="1">Endoplasmic reticulum</location>
    </subcellularLocation>
</comment>
<comment type="function">
    <text evidence="10">Plays an important role in control of proteasome function. Inhibits the hydrolysis of protein and peptide substrates by the 20S proteasome. Also inhibits the activation of the proteasome by the proteasome regulatory proteins PA700 and PA28.</text>
</comment>
<dbReference type="InterPro" id="IPR045128">
    <property type="entry name" value="PI31-like"/>
</dbReference>
<evidence type="ECO:0000256" key="8">
    <source>
        <dbReference type="ARBA" id="ARBA00022942"/>
    </source>
</evidence>
<keyword evidence="5" id="KW-0963">Cytoplasm</keyword>
<keyword evidence="15" id="KW-1185">Reference proteome</keyword>
<evidence type="ECO:0008006" key="16">
    <source>
        <dbReference type="Google" id="ProtNLM"/>
    </source>
</evidence>
<evidence type="ECO:0000259" key="13">
    <source>
        <dbReference type="Pfam" id="PF11566"/>
    </source>
</evidence>
<keyword evidence="6" id="KW-0597">Phosphoprotein</keyword>
<dbReference type="PANTHER" id="PTHR13266:SF1">
    <property type="entry name" value="PROTEASOME INHIBITOR PI31 SUBUNIT"/>
    <property type="match status" value="1"/>
</dbReference>
<evidence type="ECO:0000256" key="10">
    <source>
        <dbReference type="ARBA" id="ARBA00024805"/>
    </source>
</evidence>
<dbReference type="GO" id="GO:0000502">
    <property type="term" value="C:proteasome complex"/>
    <property type="evidence" value="ECO:0007669"/>
    <property type="project" value="UniProtKB-KW"/>
</dbReference>
<dbReference type="Pfam" id="PF11566">
    <property type="entry name" value="PI31_Prot_N"/>
    <property type="match status" value="1"/>
</dbReference>
<feature type="domain" description="PI31 proteasome regulator C-terminal" evidence="12">
    <location>
        <begin position="323"/>
        <end position="409"/>
    </location>
</feature>
<reference evidence="14" key="1">
    <citation type="journal article" date="2020" name="Fungal Divers.">
        <title>Resolving the Mortierellaceae phylogeny through synthesis of multi-gene phylogenetics and phylogenomics.</title>
        <authorList>
            <person name="Vandepol N."/>
            <person name="Liber J."/>
            <person name="Desiro A."/>
            <person name="Na H."/>
            <person name="Kennedy M."/>
            <person name="Barry K."/>
            <person name="Grigoriev I.V."/>
            <person name="Miller A.N."/>
            <person name="O'Donnell K."/>
            <person name="Stajich J.E."/>
            <person name="Bonito G."/>
        </authorList>
    </citation>
    <scope>NUCLEOTIDE SEQUENCE</scope>
    <source>
        <strain evidence="14">KOD948</strain>
    </source>
</reference>
<evidence type="ECO:0000313" key="15">
    <source>
        <dbReference type="Proteomes" id="UP000726737"/>
    </source>
</evidence>
<dbReference type="AlphaFoldDB" id="A0A9P6U5D2"/>
<dbReference type="PANTHER" id="PTHR13266">
    <property type="entry name" value="PROTEASOME INHIBITOR"/>
    <property type="match status" value="1"/>
</dbReference>
<evidence type="ECO:0000256" key="4">
    <source>
        <dbReference type="ARBA" id="ARBA00022481"/>
    </source>
</evidence>
<feature type="domain" description="PI31 proteasome regulator N-terminal" evidence="13">
    <location>
        <begin position="73"/>
        <end position="227"/>
    </location>
</feature>
<dbReference type="GO" id="GO:0070628">
    <property type="term" value="F:proteasome binding"/>
    <property type="evidence" value="ECO:0007669"/>
    <property type="project" value="InterPro"/>
</dbReference>
<feature type="compositionally biased region" description="Low complexity" evidence="11">
    <location>
        <begin position="232"/>
        <end position="254"/>
    </location>
</feature>
<gene>
    <name evidence="14" type="ORF">BG011_001989</name>
</gene>
<comment type="caution">
    <text evidence="14">The sequence shown here is derived from an EMBL/GenBank/DDBJ whole genome shotgun (WGS) entry which is preliminary data.</text>
</comment>
<proteinExistence type="inferred from homology"/>
<dbReference type="GO" id="GO:0004866">
    <property type="term" value="F:endopeptidase inhibitor activity"/>
    <property type="evidence" value="ECO:0007669"/>
    <property type="project" value="InterPro"/>
</dbReference>
<comment type="similarity">
    <text evidence="3">Belongs to the proteasome inhibitor PI31 family.</text>
</comment>
<sequence length="466" mass="48129">MSSLQQSPTTGDTAGASNVLDCDSILKLLQDLLPTQHAQITATATTTESSSSSAQAESQDEQEPKTTASTTILASAYEGLAALSHTIMTAVGFRLVGLGEDDSLEPERMSIEDLTRANVLPTRWNASTESYSFRYTHSHSQLTYLIKCMRIAGKFVIHGTAIETNKICSLEIEVKDFVSPSYFPWTTHTDLNRDPLWNAFISRSRIQDLIAQFRIKIVQTLIPGLNKPGYQEEGVSATSTTTSSTRTGESSSGSGSTGRGRGRGEGPGYYPDDPSGFPGVGGIPRPGRPGFIPRPPIFGDPFSAEDPGFMGMGGGVPHNPYEIGRSDLDPFGGRIGGIGGIGGGGIGGFGGGVGGGTGGGMIVGPNHPMFRRPPGGGGIGGGNSGIYGGPQPLPRGSVPPGARFDPIGPFGAGAGTGHGGNENVPGAGTAHPGPRPGQRPGASGVPFSGEPDNDEAPPPGYMDMFM</sequence>
<dbReference type="Pfam" id="PF08577">
    <property type="entry name" value="PI31_Prot_C"/>
    <property type="match status" value="1"/>
</dbReference>
<feature type="compositionally biased region" description="Low complexity" evidence="11">
    <location>
        <begin position="41"/>
        <end position="57"/>
    </location>
</feature>
<dbReference type="GO" id="GO:0043161">
    <property type="term" value="P:proteasome-mediated ubiquitin-dependent protein catabolic process"/>
    <property type="evidence" value="ECO:0007669"/>
    <property type="project" value="InterPro"/>
</dbReference>
<evidence type="ECO:0000256" key="1">
    <source>
        <dbReference type="ARBA" id="ARBA00004240"/>
    </source>
</evidence>
<evidence type="ECO:0000256" key="11">
    <source>
        <dbReference type="SAM" id="MobiDB-lite"/>
    </source>
</evidence>
<dbReference type="EMBL" id="JAAAJA010000159">
    <property type="protein sequence ID" value="KAG0260288.1"/>
    <property type="molecule type" value="Genomic_DNA"/>
</dbReference>
<accession>A0A9P6U5D2</accession>
<keyword evidence="9" id="KW-0007">Acetylation</keyword>
<feature type="region of interest" description="Disordered" evidence="11">
    <location>
        <begin position="410"/>
        <end position="466"/>
    </location>
</feature>
<dbReference type="OrthoDB" id="68090at2759"/>
<feature type="compositionally biased region" description="Gly residues" evidence="11">
    <location>
        <begin position="410"/>
        <end position="420"/>
    </location>
</feature>
<dbReference type="Proteomes" id="UP000726737">
    <property type="component" value="Unassembled WGS sequence"/>
</dbReference>
<evidence type="ECO:0000256" key="2">
    <source>
        <dbReference type="ARBA" id="ARBA00004496"/>
    </source>
</evidence>
<evidence type="ECO:0000256" key="3">
    <source>
        <dbReference type="ARBA" id="ARBA00006405"/>
    </source>
</evidence>
<evidence type="ECO:0000313" key="14">
    <source>
        <dbReference type="EMBL" id="KAG0260288.1"/>
    </source>
</evidence>
<keyword evidence="8" id="KW-0647">Proteasome</keyword>
<evidence type="ECO:0000256" key="5">
    <source>
        <dbReference type="ARBA" id="ARBA00022490"/>
    </source>
</evidence>
<evidence type="ECO:0000259" key="12">
    <source>
        <dbReference type="Pfam" id="PF08577"/>
    </source>
</evidence>
<evidence type="ECO:0000256" key="7">
    <source>
        <dbReference type="ARBA" id="ARBA00022824"/>
    </source>
</evidence>
<feature type="region of interest" description="Disordered" evidence="11">
    <location>
        <begin position="228"/>
        <end position="297"/>
    </location>
</feature>
<dbReference type="GO" id="GO:0005783">
    <property type="term" value="C:endoplasmic reticulum"/>
    <property type="evidence" value="ECO:0007669"/>
    <property type="project" value="UniProtKB-SubCell"/>
</dbReference>
<keyword evidence="4" id="KW-0488">Methylation</keyword>
<feature type="region of interest" description="Disordered" evidence="11">
    <location>
        <begin position="41"/>
        <end position="67"/>
    </location>
</feature>
<organism evidence="14 15">
    <name type="scientific">Mortierella polycephala</name>
    <dbReference type="NCBI Taxonomy" id="41804"/>
    <lineage>
        <taxon>Eukaryota</taxon>
        <taxon>Fungi</taxon>
        <taxon>Fungi incertae sedis</taxon>
        <taxon>Mucoromycota</taxon>
        <taxon>Mortierellomycotina</taxon>
        <taxon>Mortierellomycetes</taxon>
        <taxon>Mortierellales</taxon>
        <taxon>Mortierellaceae</taxon>
        <taxon>Mortierella</taxon>
    </lineage>
</organism>
<dbReference type="InterPro" id="IPR013886">
    <property type="entry name" value="PI31_Prot_C"/>
</dbReference>
<evidence type="ECO:0000256" key="6">
    <source>
        <dbReference type="ARBA" id="ARBA00022553"/>
    </source>
</evidence>
<dbReference type="InterPro" id="IPR021625">
    <property type="entry name" value="PI31_Prot_N"/>
</dbReference>